<dbReference type="PANTHER" id="PTHR43415:SF3">
    <property type="entry name" value="GNAT-FAMILY ACETYLTRANSFERASE"/>
    <property type="match status" value="1"/>
</dbReference>
<name>A0A920C536_9BACI</name>
<gene>
    <name evidence="2" type="ORF">J43TS3_09010</name>
</gene>
<dbReference type="PROSITE" id="PS51186">
    <property type="entry name" value="GNAT"/>
    <property type="match status" value="1"/>
</dbReference>
<evidence type="ECO:0000313" key="3">
    <source>
        <dbReference type="Proteomes" id="UP000676917"/>
    </source>
</evidence>
<dbReference type="AlphaFoldDB" id="A0A920C536"/>
<evidence type="ECO:0000313" key="2">
    <source>
        <dbReference type="EMBL" id="GIO26290.1"/>
    </source>
</evidence>
<dbReference type="GO" id="GO:0016747">
    <property type="term" value="F:acyltransferase activity, transferring groups other than amino-acyl groups"/>
    <property type="evidence" value="ECO:0007669"/>
    <property type="project" value="InterPro"/>
</dbReference>
<dbReference type="Proteomes" id="UP000676917">
    <property type="component" value="Unassembled WGS sequence"/>
</dbReference>
<protein>
    <recommendedName>
        <fullName evidence="1">N-acetyltransferase domain-containing protein</fullName>
    </recommendedName>
</protein>
<proteinExistence type="predicted"/>
<dbReference type="Pfam" id="PF13302">
    <property type="entry name" value="Acetyltransf_3"/>
    <property type="match status" value="1"/>
</dbReference>
<dbReference type="PANTHER" id="PTHR43415">
    <property type="entry name" value="SPERMIDINE N(1)-ACETYLTRANSFERASE"/>
    <property type="match status" value="1"/>
</dbReference>
<evidence type="ECO:0000259" key="1">
    <source>
        <dbReference type="PROSITE" id="PS51186"/>
    </source>
</evidence>
<reference evidence="2" key="1">
    <citation type="submission" date="2021-03" db="EMBL/GenBank/DDBJ databases">
        <title>Antimicrobial resistance genes in bacteria isolated from Japanese honey, and their potential for conferring macrolide and lincosamide resistance in the American foulbrood pathogen Paenibacillus larvae.</title>
        <authorList>
            <person name="Okamoto M."/>
            <person name="Kumagai M."/>
            <person name="Kanamori H."/>
            <person name="Takamatsu D."/>
        </authorList>
    </citation>
    <scope>NUCLEOTIDE SEQUENCE</scope>
    <source>
        <strain evidence="2">J43TS3</strain>
    </source>
</reference>
<keyword evidence="3" id="KW-1185">Reference proteome</keyword>
<sequence length="170" mass="19784">MKNMKIINDNDLQLRPIQLTEDLSIALPWYQDKEVLYYSEGEGTLPYDITTIERMYNYLTKNGEVYIIEIRISDQWIPIGDATLSNEMIPVVIGHKEFRGKGVGKRVINLLIKRAKELNWKQINVHKIYSYNVASRKMFESLGFTKTENGLDEKGREYSSYKLILDSLGK</sequence>
<accession>A0A920C536</accession>
<feature type="domain" description="N-acetyltransferase" evidence="1">
    <location>
        <begin position="12"/>
        <end position="165"/>
    </location>
</feature>
<dbReference type="EMBL" id="BORP01000001">
    <property type="protein sequence ID" value="GIO26290.1"/>
    <property type="molecule type" value="Genomic_DNA"/>
</dbReference>
<dbReference type="SUPFAM" id="SSF55729">
    <property type="entry name" value="Acyl-CoA N-acyltransferases (Nat)"/>
    <property type="match status" value="1"/>
</dbReference>
<organism evidence="2 3">
    <name type="scientific">Ornithinibacillus bavariensis</name>
    <dbReference type="NCBI Taxonomy" id="545502"/>
    <lineage>
        <taxon>Bacteria</taxon>
        <taxon>Bacillati</taxon>
        <taxon>Bacillota</taxon>
        <taxon>Bacilli</taxon>
        <taxon>Bacillales</taxon>
        <taxon>Bacillaceae</taxon>
        <taxon>Ornithinibacillus</taxon>
    </lineage>
</organism>
<dbReference type="InterPro" id="IPR000182">
    <property type="entry name" value="GNAT_dom"/>
</dbReference>
<comment type="caution">
    <text evidence="2">The sequence shown here is derived from an EMBL/GenBank/DDBJ whole genome shotgun (WGS) entry which is preliminary data.</text>
</comment>
<dbReference type="InterPro" id="IPR016181">
    <property type="entry name" value="Acyl_CoA_acyltransferase"/>
</dbReference>
<dbReference type="Gene3D" id="3.40.630.30">
    <property type="match status" value="1"/>
</dbReference>
<dbReference type="CDD" id="cd04301">
    <property type="entry name" value="NAT_SF"/>
    <property type="match status" value="1"/>
</dbReference>